<dbReference type="Proteomes" id="UP001596137">
    <property type="component" value="Unassembled WGS sequence"/>
</dbReference>
<dbReference type="RefSeq" id="WP_380748483.1">
    <property type="nucleotide sequence ID" value="NZ_JBHSRF010000007.1"/>
</dbReference>
<name>A0ABW1NCN3_9ACTN</name>
<protein>
    <submittedName>
        <fullName evidence="1">Uncharacterized protein</fullName>
    </submittedName>
</protein>
<comment type="caution">
    <text evidence="1">The sequence shown here is derived from an EMBL/GenBank/DDBJ whole genome shotgun (WGS) entry which is preliminary data.</text>
</comment>
<evidence type="ECO:0000313" key="1">
    <source>
        <dbReference type="EMBL" id="MFC6081058.1"/>
    </source>
</evidence>
<proteinExistence type="predicted"/>
<dbReference type="EMBL" id="JBHSRF010000007">
    <property type="protein sequence ID" value="MFC6081058.1"/>
    <property type="molecule type" value="Genomic_DNA"/>
</dbReference>
<keyword evidence="2" id="KW-1185">Reference proteome</keyword>
<sequence>MTVIGQAQGIEHGTPRGYRQHRYRKVLMCDDCLEANRKAVEAERAAKPRFASPEQAAWYGGRFTSSPDAASKPRDVRRAAGDSVPAGMILGRDLAVGDVIDFFGRTYPIDRFEPYFGSLLPALGTGTRIARSGDWGITAGPDAAIPVLPRPRATTTTTIKKAPAP</sequence>
<organism evidence="1 2">
    <name type="scientific">Sphaerisporangium aureirubrum</name>
    <dbReference type="NCBI Taxonomy" id="1544736"/>
    <lineage>
        <taxon>Bacteria</taxon>
        <taxon>Bacillati</taxon>
        <taxon>Actinomycetota</taxon>
        <taxon>Actinomycetes</taxon>
        <taxon>Streptosporangiales</taxon>
        <taxon>Streptosporangiaceae</taxon>
        <taxon>Sphaerisporangium</taxon>
    </lineage>
</organism>
<evidence type="ECO:0000313" key="2">
    <source>
        <dbReference type="Proteomes" id="UP001596137"/>
    </source>
</evidence>
<reference evidence="2" key="1">
    <citation type="journal article" date="2019" name="Int. J. Syst. Evol. Microbiol.">
        <title>The Global Catalogue of Microorganisms (GCM) 10K type strain sequencing project: providing services to taxonomists for standard genome sequencing and annotation.</title>
        <authorList>
            <consortium name="The Broad Institute Genomics Platform"/>
            <consortium name="The Broad Institute Genome Sequencing Center for Infectious Disease"/>
            <person name="Wu L."/>
            <person name="Ma J."/>
        </authorList>
    </citation>
    <scope>NUCLEOTIDE SEQUENCE [LARGE SCALE GENOMIC DNA]</scope>
    <source>
        <strain evidence="2">JCM 30346</strain>
    </source>
</reference>
<accession>A0ABW1NCN3</accession>
<gene>
    <name evidence="1" type="ORF">ACFP1K_07785</name>
</gene>